<dbReference type="Gene3D" id="2.120.10.70">
    <property type="entry name" value="Fucose-specific lectin"/>
    <property type="match status" value="1"/>
</dbReference>
<dbReference type="OrthoDB" id="4307815at2"/>
<accession>A0A5J6G9A0</accession>
<reference evidence="2 3" key="1">
    <citation type="submission" date="2017-09" db="EMBL/GenBank/DDBJ databases">
        <authorList>
            <person name="Lee N."/>
            <person name="Cho B.-K."/>
        </authorList>
    </citation>
    <scope>NUCLEOTIDE SEQUENCE [LARGE SCALE GENOMIC DNA]</scope>
    <source>
        <strain evidence="2 3">ATCC 12853</strain>
    </source>
</reference>
<feature type="region of interest" description="Disordered" evidence="1">
    <location>
        <begin position="216"/>
        <end position="245"/>
    </location>
</feature>
<gene>
    <name evidence="2" type="ORF">CP970_10055</name>
</gene>
<dbReference type="RefSeq" id="WP_055553017.1">
    <property type="nucleotide sequence ID" value="NZ_CP023699.1"/>
</dbReference>
<dbReference type="KEGG" id="ska:CP970_10055"/>
<evidence type="ECO:0000256" key="1">
    <source>
        <dbReference type="SAM" id="MobiDB-lite"/>
    </source>
</evidence>
<keyword evidence="3" id="KW-1185">Reference proteome</keyword>
<protein>
    <submittedName>
        <fullName evidence="2">Uncharacterized protein</fullName>
    </submittedName>
</protein>
<dbReference type="EMBL" id="CP023699">
    <property type="protein sequence ID" value="QEU91182.1"/>
    <property type="molecule type" value="Genomic_DNA"/>
</dbReference>
<evidence type="ECO:0000313" key="3">
    <source>
        <dbReference type="Proteomes" id="UP000325529"/>
    </source>
</evidence>
<dbReference type="SUPFAM" id="SSF89372">
    <property type="entry name" value="Fucose-specific lectin"/>
    <property type="match status" value="1"/>
</dbReference>
<organism evidence="2 3">
    <name type="scientific">Streptomyces kanamyceticus</name>
    <dbReference type="NCBI Taxonomy" id="1967"/>
    <lineage>
        <taxon>Bacteria</taxon>
        <taxon>Bacillati</taxon>
        <taxon>Actinomycetota</taxon>
        <taxon>Actinomycetes</taxon>
        <taxon>Kitasatosporales</taxon>
        <taxon>Streptomycetaceae</taxon>
        <taxon>Streptomyces</taxon>
    </lineage>
</organism>
<feature type="compositionally biased region" description="Basic and acidic residues" evidence="1">
    <location>
        <begin position="216"/>
        <end position="232"/>
    </location>
</feature>
<feature type="region of interest" description="Disordered" evidence="1">
    <location>
        <begin position="1"/>
        <end position="40"/>
    </location>
</feature>
<dbReference type="Proteomes" id="UP000325529">
    <property type="component" value="Chromosome"/>
</dbReference>
<name>A0A5J6G9A0_STRKN</name>
<dbReference type="AlphaFoldDB" id="A0A5J6G9A0"/>
<evidence type="ECO:0000313" key="2">
    <source>
        <dbReference type="EMBL" id="QEU91182.1"/>
    </source>
</evidence>
<sequence>MPSRSARKPERQPARPSATQPGAAAARVAAGPPDTGRWLLRGKDDRLSAYARTDGGVLRWTQERPGGPDWSGPDFFEVPDLTYLTLAQGADGYVHFIGRRERRDGEGKKLVDLMHTVQYQSGRPLMDWRSAGNPHTKMVERAPHLGDPAVAVDTAGTVHVFVRDGVRSVRLRREDKTGKWEGWKDLKSSEALDGIAAIVTSTGRIEVFAPTADVTEHWAQDKRGSQPQRADDIPLTTAPGSGTALETGEDRLTYYAVDALGKGVLAHRPASGGPAVPLGGEPDTGPTAALRATVDGHDCTVLAHRSRSGRPAIAAFPTEDEDAGLWWAETGEPCLGPPALALDAHGRIVIAAIGLDGTLRVARQKAEPGLALGAWVRV</sequence>
<proteinExistence type="predicted"/>